<dbReference type="EMBL" id="KK101065">
    <property type="protein sequence ID" value="KIZ02364.1"/>
    <property type="molecule type" value="Genomic_DNA"/>
</dbReference>
<reference evidence="2 3" key="1">
    <citation type="journal article" date="2013" name="BMC Genomics">
        <title>Reconstruction of the lipid metabolism for the microalga Monoraphidium neglectum from its genome sequence reveals characteristics suitable for biofuel production.</title>
        <authorList>
            <person name="Bogen C."/>
            <person name="Al-Dilaimi A."/>
            <person name="Albersmeier A."/>
            <person name="Wichmann J."/>
            <person name="Grundmann M."/>
            <person name="Rupp O."/>
            <person name="Lauersen K.J."/>
            <person name="Blifernez-Klassen O."/>
            <person name="Kalinowski J."/>
            <person name="Goesmann A."/>
            <person name="Mussgnug J.H."/>
            <person name="Kruse O."/>
        </authorList>
    </citation>
    <scope>NUCLEOTIDE SEQUENCE [LARGE SCALE GENOMIC DNA]</scope>
    <source>
        <strain evidence="2 3">SAG 48.87</strain>
    </source>
</reference>
<proteinExistence type="predicted"/>
<dbReference type="RefSeq" id="XP_013901383.1">
    <property type="nucleotide sequence ID" value="XM_014045929.1"/>
</dbReference>
<protein>
    <submittedName>
        <fullName evidence="2">Uncharacterized protein</fullName>
    </submittedName>
</protein>
<sequence>MISPPAEDADISGSLVLHALCRAAAGGLRLSLQLHTPTGRAAAGAGVGAGGAPAGGPGSLPAVVLQRRPVLEVWASRAARPQQQQQQQHVEYADKGDQEHSARGLFVYAAPQRAQSLDAGGAAEAPAPPAQLTGHSGGARPRRPLQAQQEGTGVPAAADGAGDGAAAVVGDEAGAASPLFLPFAVGRLPGVRRQAEEACLAAVRQLAAAPPLGQQQQQQPEDDGEQPARPKKRSKTTAPGGGGARAGAAAAAAAAQEREDAAEARLRAVLSAVRAAGAQGVTAAEADQRLGAASAEAGAAPGLGGGRLLALLVRHGLARELGAWSGSCYVAAEASQRLLSFPVPQGPQLEPLLSGAGAGEGVAAGAAAARAAGHSGVDEVAAAAAAAAPPRTPGKAGKGKGSKAKAGRSPGKLPQAEQAAGPGPTAAAPATVGSADEDSGEAVLHAARHEVPVRPWLDHTGRVNLALWQALVQRAMGAVIRNPGTTE</sequence>
<evidence type="ECO:0000256" key="1">
    <source>
        <dbReference type="SAM" id="MobiDB-lite"/>
    </source>
</evidence>
<evidence type="ECO:0000313" key="2">
    <source>
        <dbReference type="EMBL" id="KIZ02364.1"/>
    </source>
</evidence>
<feature type="compositionally biased region" description="Low complexity" evidence="1">
    <location>
        <begin position="153"/>
        <end position="162"/>
    </location>
</feature>
<dbReference type="KEGG" id="mng:MNEG_5591"/>
<feature type="region of interest" description="Disordered" evidence="1">
    <location>
        <begin position="76"/>
        <end position="96"/>
    </location>
</feature>
<dbReference type="Proteomes" id="UP000054498">
    <property type="component" value="Unassembled WGS sequence"/>
</dbReference>
<keyword evidence="3" id="KW-1185">Reference proteome</keyword>
<feature type="compositionally biased region" description="Basic residues" evidence="1">
    <location>
        <begin position="397"/>
        <end position="406"/>
    </location>
</feature>
<dbReference type="AlphaFoldDB" id="A0A0D2L5R6"/>
<organism evidence="2 3">
    <name type="scientific">Monoraphidium neglectum</name>
    <dbReference type="NCBI Taxonomy" id="145388"/>
    <lineage>
        <taxon>Eukaryota</taxon>
        <taxon>Viridiplantae</taxon>
        <taxon>Chlorophyta</taxon>
        <taxon>core chlorophytes</taxon>
        <taxon>Chlorophyceae</taxon>
        <taxon>CS clade</taxon>
        <taxon>Sphaeropleales</taxon>
        <taxon>Selenastraceae</taxon>
        <taxon>Monoraphidium</taxon>
    </lineage>
</organism>
<dbReference type="OrthoDB" id="515992at2759"/>
<feature type="compositionally biased region" description="Low complexity" evidence="1">
    <location>
        <begin position="383"/>
        <end position="395"/>
    </location>
</feature>
<accession>A0A0D2L5R6</accession>
<feature type="region of interest" description="Disordered" evidence="1">
    <location>
        <begin position="210"/>
        <end position="254"/>
    </location>
</feature>
<name>A0A0D2L5R6_9CHLO</name>
<feature type="compositionally biased region" description="Low complexity" evidence="1">
    <location>
        <begin position="210"/>
        <end position="219"/>
    </location>
</feature>
<feature type="region of interest" description="Disordered" evidence="1">
    <location>
        <begin position="117"/>
        <end position="162"/>
    </location>
</feature>
<evidence type="ECO:0000313" key="3">
    <source>
        <dbReference type="Proteomes" id="UP000054498"/>
    </source>
</evidence>
<dbReference type="GeneID" id="25738468"/>
<feature type="region of interest" description="Disordered" evidence="1">
    <location>
        <begin position="383"/>
        <end position="442"/>
    </location>
</feature>
<feature type="compositionally biased region" description="Low complexity" evidence="1">
    <location>
        <begin position="407"/>
        <end position="431"/>
    </location>
</feature>
<gene>
    <name evidence="2" type="ORF">MNEG_5591</name>
</gene>